<evidence type="ECO:0000256" key="2">
    <source>
        <dbReference type="ARBA" id="ARBA00022679"/>
    </source>
</evidence>
<feature type="region of interest" description="Disordered" evidence="5">
    <location>
        <begin position="280"/>
        <end position="304"/>
    </location>
</feature>
<comment type="similarity">
    <text evidence="1 4">Belongs to the inositol phosphokinase (IPK) family.</text>
</comment>
<dbReference type="EC" id="2.7.-.-" evidence="4"/>
<dbReference type="PANTHER" id="PTHR12400:SF103">
    <property type="entry name" value="INOSITOL POLYPHOSPHATE MULTIKINASE"/>
    <property type="match status" value="1"/>
</dbReference>
<organism evidence="6 7">
    <name type="scientific">Sungouiella intermedia</name>
    <dbReference type="NCBI Taxonomy" id="45354"/>
    <lineage>
        <taxon>Eukaryota</taxon>
        <taxon>Fungi</taxon>
        <taxon>Dikarya</taxon>
        <taxon>Ascomycota</taxon>
        <taxon>Saccharomycotina</taxon>
        <taxon>Pichiomycetes</taxon>
        <taxon>Metschnikowiaceae</taxon>
        <taxon>Sungouiella</taxon>
    </lineage>
</organism>
<dbReference type="EMBL" id="LT635769">
    <property type="protein sequence ID" value="SGZ58296.1"/>
    <property type="molecule type" value="Genomic_DNA"/>
</dbReference>
<dbReference type="GO" id="GO:0000824">
    <property type="term" value="F:inositol-1,4,5,6-tetrakisphosphate 3-kinase activity"/>
    <property type="evidence" value="ECO:0007669"/>
    <property type="project" value="TreeGrafter"/>
</dbReference>
<dbReference type="InterPro" id="IPR005522">
    <property type="entry name" value="IPK"/>
</dbReference>
<dbReference type="GO" id="GO:0005634">
    <property type="term" value="C:nucleus"/>
    <property type="evidence" value="ECO:0007669"/>
    <property type="project" value="TreeGrafter"/>
</dbReference>
<dbReference type="GO" id="GO:0032958">
    <property type="term" value="P:inositol phosphate biosynthetic process"/>
    <property type="evidence" value="ECO:0007669"/>
    <property type="project" value="InterPro"/>
</dbReference>
<proteinExistence type="inferred from homology"/>
<evidence type="ECO:0000256" key="5">
    <source>
        <dbReference type="SAM" id="MobiDB-lite"/>
    </source>
</evidence>
<keyword evidence="2 4" id="KW-0808">Transferase</keyword>
<dbReference type="InterPro" id="IPR038286">
    <property type="entry name" value="IPK_sf"/>
</dbReference>
<accession>A0A1L0DRC2</accession>
<protein>
    <recommendedName>
        <fullName evidence="4">Kinase</fullName>
        <ecNumber evidence="4">2.7.-.-</ecNumber>
    </recommendedName>
</protein>
<sequence length="350" mass="38814">MAFVPSEHQAAGHDGCLTAGPVFAKLTSQQEIDFYAELALLAPAEADLGSHLSHWMPTYMGTLQQGAIGGEEAIVVKDAVEGLVEGAAASAAADSANTSDSAKPDKRYLVLQNLYHGFLKPSILDIKLGAVLVDDTVTEEKRQRLAKVSESTTSGSLHLRVCGMKTYRGDCATKPDTEVFPGLNETVEVIKSEDGHFLKYNKFYGRKLTDETVADGILEFFNSDLVNSKFLLTRFHQRLQLLYNCLLDTEVRIVAGSLFFIYESDPEKWHELDEDSYFAKDPLIGEDPDDEDEDDEDPQNTPLSRLNFIDFSHSKYVEGQGHDENIIVGVENLINIFGKLAEQEQLTEQE</sequence>
<dbReference type="Proteomes" id="UP000182259">
    <property type="component" value="Chromosome VI"/>
</dbReference>
<evidence type="ECO:0000313" key="6">
    <source>
        <dbReference type="EMBL" id="SGZ58296.1"/>
    </source>
</evidence>
<feature type="compositionally biased region" description="Acidic residues" evidence="5">
    <location>
        <begin position="284"/>
        <end position="298"/>
    </location>
</feature>
<evidence type="ECO:0000313" key="7">
    <source>
        <dbReference type="Proteomes" id="UP000182259"/>
    </source>
</evidence>
<dbReference type="PANTHER" id="PTHR12400">
    <property type="entry name" value="INOSITOL POLYPHOSPHATE KINASE"/>
    <property type="match status" value="1"/>
</dbReference>
<evidence type="ECO:0000256" key="1">
    <source>
        <dbReference type="ARBA" id="ARBA00007374"/>
    </source>
</evidence>
<dbReference type="GO" id="GO:0046854">
    <property type="term" value="P:phosphatidylinositol phosphate biosynthetic process"/>
    <property type="evidence" value="ECO:0007669"/>
    <property type="project" value="TreeGrafter"/>
</dbReference>
<evidence type="ECO:0000256" key="3">
    <source>
        <dbReference type="ARBA" id="ARBA00022777"/>
    </source>
</evidence>
<dbReference type="GO" id="GO:0005737">
    <property type="term" value="C:cytoplasm"/>
    <property type="evidence" value="ECO:0007669"/>
    <property type="project" value="TreeGrafter"/>
</dbReference>
<reference evidence="6 7" key="1">
    <citation type="submission" date="2016-10" db="EMBL/GenBank/DDBJ databases">
        <authorList>
            <person name="de Groot N.N."/>
        </authorList>
    </citation>
    <scope>NUCLEOTIDE SEQUENCE [LARGE SCALE GENOMIC DNA]</scope>
    <source>
        <strain evidence="6 7">PYCC 4715</strain>
    </source>
</reference>
<evidence type="ECO:0000256" key="4">
    <source>
        <dbReference type="RuleBase" id="RU363090"/>
    </source>
</evidence>
<dbReference type="AlphaFoldDB" id="A0A1L0DRC2"/>
<dbReference type="Gene3D" id="3.30.470.160">
    <property type="entry name" value="Inositol polyphosphate kinase"/>
    <property type="match status" value="1"/>
</dbReference>
<name>A0A1L0DRC2_9ASCO</name>
<dbReference type="SUPFAM" id="SSF56104">
    <property type="entry name" value="SAICAR synthase-like"/>
    <property type="match status" value="1"/>
</dbReference>
<gene>
    <name evidence="6" type="ORF">SAMEA4029009_CIC11G00000002242</name>
</gene>
<dbReference type="GO" id="GO:0008440">
    <property type="term" value="F:inositol-1,4,5-trisphosphate 3-kinase activity"/>
    <property type="evidence" value="ECO:0007669"/>
    <property type="project" value="TreeGrafter"/>
</dbReference>
<keyword evidence="3 4" id="KW-0418">Kinase</keyword>
<dbReference type="Pfam" id="PF03770">
    <property type="entry name" value="IPK"/>
    <property type="match status" value="1"/>
</dbReference>